<name>K3WEG3_GLOUD</name>
<dbReference type="InParanoid" id="K3WEG3"/>
<sequence>MVENLLQISLTELVLDLLQDNEGKWWLLQVKAFQMRRQRPSSTSCTSGKPSTQVCRVKSAPNRFEDPFNSTTPAVVHRKWQCAGRYCTSVPNNNEQLHASPHPSHPLHSEPSGYLTKKVLLSCEFYDMYTSRQDMSLTSGFANFEAALAFRLQHQISKRDRNQLYESQPLNDSARNKCDDKTRREINESKE</sequence>
<protein>
    <submittedName>
        <fullName evidence="2">Uncharacterized protein</fullName>
    </submittedName>
</protein>
<reference evidence="3" key="2">
    <citation type="submission" date="2010-04" db="EMBL/GenBank/DDBJ databases">
        <authorList>
            <person name="Buell R."/>
            <person name="Hamilton J."/>
            <person name="Hostetler J."/>
        </authorList>
    </citation>
    <scope>NUCLEOTIDE SEQUENCE [LARGE SCALE GENOMIC DNA]</scope>
    <source>
        <strain evidence="3">DAOM:BR144</strain>
    </source>
</reference>
<proteinExistence type="predicted"/>
<accession>K3WEG3</accession>
<dbReference type="VEuPathDB" id="FungiDB:PYU1_G003344"/>
<dbReference type="EnsemblProtists" id="PYU1_T003354">
    <property type="protein sequence ID" value="PYU1_T003354"/>
    <property type="gene ID" value="PYU1_G003344"/>
</dbReference>
<dbReference type="HOGENOM" id="CLU_1655605_0_0_1"/>
<reference evidence="2" key="3">
    <citation type="submission" date="2015-02" db="UniProtKB">
        <authorList>
            <consortium name="EnsemblProtists"/>
        </authorList>
    </citation>
    <scope>IDENTIFICATION</scope>
    <source>
        <strain evidence="2">DAOM BR144</strain>
    </source>
</reference>
<feature type="compositionally biased region" description="Polar residues" evidence="1">
    <location>
        <begin position="164"/>
        <end position="173"/>
    </location>
</feature>
<dbReference type="AlphaFoldDB" id="K3WEG3"/>
<evidence type="ECO:0000256" key="1">
    <source>
        <dbReference type="SAM" id="MobiDB-lite"/>
    </source>
</evidence>
<reference evidence="3" key="1">
    <citation type="journal article" date="2010" name="Genome Biol.">
        <title>Genome sequence of the necrotrophic plant pathogen Pythium ultimum reveals original pathogenicity mechanisms and effector repertoire.</title>
        <authorList>
            <person name="Levesque C.A."/>
            <person name="Brouwer H."/>
            <person name="Cano L."/>
            <person name="Hamilton J.P."/>
            <person name="Holt C."/>
            <person name="Huitema E."/>
            <person name="Raffaele S."/>
            <person name="Robideau G.P."/>
            <person name="Thines M."/>
            <person name="Win J."/>
            <person name="Zerillo M.M."/>
            <person name="Beakes G.W."/>
            <person name="Boore J.L."/>
            <person name="Busam D."/>
            <person name="Dumas B."/>
            <person name="Ferriera S."/>
            <person name="Fuerstenberg S.I."/>
            <person name="Gachon C.M."/>
            <person name="Gaulin E."/>
            <person name="Govers F."/>
            <person name="Grenville-Briggs L."/>
            <person name="Horner N."/>
            <person name="Hostetler J."/>
            <person name="Jiang R.H."/>
            <person name="Johnson J."/>
            <person name="Krajaejun T."/>
            <person name="Lin H."/>
            <person name="Meijer H.J."/>
            <person name="Moore B."/>
            <person name="Morris P."/>
            <person name="Phuntmart V."/>
            <person name="Puiu D."/>
            <person name="Shetty J."/>
            <person name="Stajich J.E."/>
            <person name="Tripathy S."/>
            <person name="Wawra S."/>
            <person name="van West P."/>
            <person name="Whitty B.R."/>
            <person name="Coutinho P.M."/>
            <person name="Henrissat B."/>
            <person name="Martin F."/>
            <person name="Thomas P.D."/>
            <person name="Tyler B.M."/>
            <person name="De Vries R.P."/>
            <person name="Kamoun S."/>
            <person name="Yandell M."/>
            <person name="Tisserat N."/>
            <person name="Buell C.R."/>
        </authorList>
    </citation>
    <scope>NUCLEOTIDE SEQUENCE</scope>
    <source>
        <strain evidence="3">DAOM:BR144</strain>
    </source>
</reference>
<feature type="region of interest" description="Disordered" evidence="1">
    <location>
        <begin position="161"/>
        <end position="191"/>
    </location>
</feature>
<dbReference type="eggNOG" id="ENOG502RFWS">
    <property type="taxonomic scope" value="Eukaryota"/>
</dbReference>
<organism evidence="2 3">
    <name type="scientific">Globisporangium ultimum (strain ATCC 200006 / CBS 805.95 / DAOM BR144)</name>
    <name type="common">Pythium ultimum</name>
    <dbReference type="NCBI Taxonomy" id="431595"/>
    <lineage>
        <taxon>Eukaryota</taxon>
        <taxon>Sar</taxon>
        <taxon>Stramenopiles</taxon>
        <taxon>Oomycota</taxon>
        <taxon>Peronosporomycetes</taxon>
        <taxon>Pythiales</taxon>
        <taxon>Pythiaceae</taxon>
        <taxon>Globisporangium</taxon>
    </lineage>
</organism>
<dbReference type="OMA" id="CAGRYCT"/>
<evidence type="ECO:0000313" key="3">
    <source>
        <dbReference type="Proteomes" id="UP000019132"/>
    </source>
</evidence>
<dbReference type="EMBL" id="GL376603">
    <property type="status" value="NOT_ANNOTATED_CDS"/>
    <property type="molecule type" value="Genomic_DNA"/>
</dbReference>
<evidence type="ECO:0000313" key="2">
    <source>
        <dbReference type="EnsemblProtists" id="PYU1_T003354"/>
    </source>
</evidence>
<dbReference type="Proteomes" id="UP000019132">
    <property type="component" value="Unassembled WGS sequence"/>
</dbReference>
<keyword evidence="3" id="KW-1185">Reference proteome</keyword>
<feature type="compositionally biased region" description="Basic and acidic residues" evidence="1">
    <location>
        <begin position="174"/>
        <end position="191"/>
    </location>
</feature>